<keyword evidence="6" id="KW-1185">Reference proteome</keyword>
<dbReference type="Gene3D" id="3.40.50.150">
    <property type="entry name" value="Vaccinia Virus protein VP39"/>
    <property type="match status" value="1"/>
</dbReference>
<evidence type="ECO:0000256" key="2">
    <source>
        <dbReference type="SAM" id="MobiDB-lite"/>
    </source>
</evidence>
<dbReference type="InterPro" id="IPR029063">
    <property type="entry name" value="SAM-dependent_MTases_sf"/>
</dbReference>
<accession>A0ABT8A0T4</accession>
<dbReference type="Pfam" id="PF13395">
    <property type="entry name" value="HNH_4"/>
    <property type="match status" value="1"/>
</dbReference>
<comment type="caution">
    <text evidence="5">The sequence shown here is derived from an EMBL/GenBank/DDBJ whole genome shotgun (WGS) entry which is preliminary data.</text>
</comment>
<feature type="region of interest" description="Disordered" evidence="2">
    <location>
        <begin position="1"/>
        <end position="20"/>
    </location>
</feature>
<evidence type="ECO:0000256" key="1">
    <source>
        <dbReference type="ARBA" id="ARBA00022679"/>
    </source>
</evidence>
<feature type="domain" description="HNH nuclease" evidence="4">
    <location>
        <begin position="477"/>
        <end position="525"/>
    </location>
</feature>
<feature type="compositionally biased region" description="Polar residues" evidence="2">
    <location>
        <begin position="1"/>
        <end position="19"/>
    </location>
</feature>
<dbReference type="CDD" id="cd02440">
    <property type="entry name" value="AdoMet_MTases"/>
    <property type="match status" value="1"/>
</dbReference>
<dbReference type="GO" id="GO:0032259">
    <property type="term" value="P:methylation"/>
    <property type="evidence" value="ECO:0007669"/>
    <property type="project" value="UniProtKB-KW"/>
</dbReference>
<keyword evidence="1" id="KW-0808">Transferase</keyword>
<evidence type="ECO:0000313" key="6">
    <source>
        <dbReference type="Proteomes" id="UP001529369"/>
    </source>
</evidence>
<name>A0ABT8A0T4_9PROT</name>
<dbReference type="SUPFAM" id="SSF53335">
    <property type="entry name" value="S-adenosyl-L-methionine-dependent methyltransferases"/>
    <property type="match status" value="1"/>
</dbReference>
<gene>
    <name evidence="5" type="ORF">QWZ14_02865</name>
</gene>
<feature type="domain" description="Methyltransferase type 12" evidence="3">
    <location>
        <begin position="70"/>
        <end position="166"/>
    </location>
</feature>
<evidence type="ECO:0000259" key="3">
    <source>
        <dbReference type="Pfam" id="PF08242"/>
    </source>
</evidence>
<dbReference type="EMBL" id="JAUFPN010000025">
    <property type="protein sequence ID" value="MDN3563316.1"/>
    <property type="molecule type" value="Genomic_DNA"/>
</dbReference>
<dbReference type="PANTHER" id="PTHR43861:SF3">
    <property type="entry name" value="PUTATIVE (AFU_ORTHOLOGUE AFUA_2G14390)-RELATED"/>
    <property type="match status" value="1"/>
</dbReference>
<dbReference type="Pfam" id="PF08242">
    <property type="entry name" value="Methyltransf_12"/>
    <property type="match status" value="1"/>
</dbReference>
<proteinExistence type="predicted"/>
<dbReference type="PANTHER" id="PTHR43861">
    <property type="entry name" value="TRANS-ACONITATE 2-METHYLTRANSFERASE-RELATED"/>
    <property type="match status" value="1"/>
</dbReference>
<sequence>MISGHAQRTTRYFSPSTALPDSPLTLPPDKAIAWYDGRAERLANQYETFAAGDVHAWLTDLLPVAPGLILDVGAGSGRDAAWLAAQGHEVLAVEPSGSMRQQGQRLHGDTRIRWLEDRLPALTATLRLGLAADAILLSGVWQHIAPADRPRAFRKLVALLKSGGLLAITLRHGPAEPERDIHPVSLAEIETLARAHGVAVVRTAEAADAMGRADVTWTHVALRLPDDGTGALPLLRHAILNDQKSATYKLGLLRALCRAADGAAGLAQDTGSDEVTVPLGLVALNWLRLYLPLVSADLPQSPANQRQAEGLGFAKAGFRALLVGVVSPLDLRIGAQFRADAADAIHAALREATDTITRMPATYLTYPNGGPILPVTRGRAVPRPAVLVLDAAYLAAFGEMRVPRDLWRAMQRFAAWVEPALMAEWARLMRGYAERQGRVLDEGRIGAAMTWADPVRDVSLPRGIALQALEQGSPVYCVWTGRRLDATVLDIDHCLPWAAWPCGDLWNLLPAHRRVNQHQKRDRLPSAMILARAQDGMLAWWRQAYLSVEGVALPRRFADEAKASLPAIGGAVGIPDLDEIHAAIGLQRLRLHQDQQVPEWNG</sequence>
<dbReference type="Gene3D" id="1.10.30.50">
    <property type="match status" value="1"/>
</dbReference>
<dbReference type="RefSeq" id="WP_290315059.1">
    <property type="nucleotide sequence ID" value="NZ_JAUFPN010000025.1"/>
</dbReference>
<organism evidence="5 6">
    <name type="scientific">Paeniroseomonas aquatica</name>
    <dbReference type="NCBI Taxonomy" id="373043"/>
    <lineage>
        <taxon>Bacteria</taxon>
        <taxon>Pseudomonadati</taxon>
        <taxon>Pseudomonadota</taxon>
        <taxon>Alphaproteobacteria</taxon>
        <taxon>Acetobacterales</taxon>
        <taxon>Acetobacteraceae</taxon>
        <taxon>Paeniroseomonas</taxon>
    </lineage>
</organism>
<evidence type="ECO:0000313" key="5">
    <source>
        <dbReference type="EMBL" id="MDN3563316.1"/>
    </source>
</evidence>
<dbReference type="GO" id="GO:0008168">
    <property type="term" value="F:methyltransferase activity"/>
    <property type="evidence" value="ECO:0007669"/>
    <property type="project" value="UniProtKB-KW"/>
</dbReference>
<keyword evidence="5" id="KW-0489">Methyltransferase</keyword>
<dbReference type="InterPro" id="IPR013217">
    <property type="entry name" value="Methyltransf_12"/>
</dbReference>
<dbReference type="InterPro" id="IPR003615">
    <property type="entry name" value="HNH_nuc"/>
</dbReference>
<dbReference type="Proteomes" id="UP001529369">
    <property type="component" value="Unassembled WGS sequence"/>
</dbReference>
<reference evidence="6" key="1">
    <citation type="journal article" date="2019" name="Int. J. Syst. Evol. Microbiol.">
        <title>The Global Catalogue of Microorganisms (GCM) 10K type strain sequencing project: providing services to taxonomists for standard genome sequencing and annotation.</title>
        <authorList>
            <consortium name="The Broad Institute Genomics Platform"/>
            <consortium name="The Broad Institute Genome Sequencing Center for Infectious Disease"/>
            <person name="Wu L."/>
            <person name="Ma J."/>
        </authorList>
    </citation>
    <scope>NUCLEOTIDE SEQUENCE [LARGE SCALE GENOMIC DNA]</scope>
    <source>
        <strain evidence="6">CECT 7131</strain>
    </source>
</reference>
<protein>
    <submittedName>
        <fullName evidence="5">Class I SAM-dependent methyltransferase</fullName>
    </submittedName>
</protein>
<evidence type="ECO:0000259" key="4">
    <source>
        <dbReference type="Pfam" id="PF13395"/>
    </source>
</evidence>